<protein>
    <submittedName>
        <fullName evidence="5">GntR family transcriptional regulator</fullName>
    </submittedName>
</protein>
<accession>A0ABW4Z047</accession>
<evidence type="ECO:0000256" key="3">
    <source>
        <dbReference type="ARBA" id="ARBA00023163"/>
    </source>
</evidence>
<dbReference type="InterPro" id="IPR036390">
    <property type="entry name" value="WH_DNA-bd_sf"/>
</dbReference>
<dbReference type="Proteomes" id="UP001597299">
    <property type="component" value="Unassembled WGS sequence"/>
</dbReference>
<keyword evidence="1" id="KW-0805">Transcription regulation</keyword>
<feature type="domain" description="HTH gntR-type" evidence="4">
    <location>
        <begin position="16"/>
        <end position="83"/>
    </location>
</feature>
<organism evidence="5 6">
    <name type="scientific">Ancylobacter oerskovii</name>
    <dbReference type="NCBI Taxonomy" id="459519"/>
    <lineage>
        <taxon>Bacteria</taxon>
        <taxon>Pseudomonadati</taxon>
        <taxon>Pseudomonadota</taxon>
        <taxon>Alphaproteobacteria</taxon>
        <taxon>Hyphomicrobiales</taxon>
        <taxon>Xanthobacteraceae</taxon>
        <taxon>Ancylobacter</taxon>
    </lineage>
</organism>
<dbReference type="InterPro" id="IPR036388">
    <property type="entry name" value="WH-like_DNA-bd_sf"/>
</dbReference>
<dbReference type="PRINTS" id="PR00035">
    <property type="entry name" value="HTHGNTR"/>
</dbReference>
<dbReference type="InterPro" id="IPR008920">
    <property type="entry name" value="TF_FadR/GntR_C"/>
</dbReference>
<reference evidence="6" key="1">
    <citation type="journal article" date="2019" name="Int. J. Syst. Evol. Microbiol.">
        <title>The Global Catalogue of Microorganisms (GCM) 10K type strain sequencing project: providing services to taxonomists for standard genome sequencing and annotation.</title>
        <authorList>
            <consortium name="The Broad Institute Genomics Platform"/>
            <consortium name="The Broad Institute Genome Sequencing Center for Infectious Disease"/>
            <person name="Wu L."/>
            <person name="Ma J."/>
        </authorList>
    </citation>
    <scope>NUCLEOTIDE SEQUENCE [LARGE SCALE GENOMIC DNA]</scope>
    <source>
        <strain evidence="6">CCM 7435</strain>
    </source>
</reference>
<keyword evidence="2" id="KW-0238">DNA-binding</keyword>
<dbReference type="SMART" id="SM00895">
    <property type="entry name" value="FCD"/>
    <property type="match status" value="1"/>
</dbReference>
<evidence type="ECO:0000256" key="2">
    <source>
        <dbReference type="ARBA" id="ARBA00023125"/>
    </source>
</evidence>
<dbReference type="InterPro" id="IPR011711">
    <property type="entry name" value="GntR_C"/>
</dbReference>
<dbReference type="PANTHER" id="PTHR43537">
    <property type="entry name" value="TRANSCRIPTIONAL REGULATOR, GNTR FAMILY"/>
    <property type="match status" value="1"/>
</dbReference>
<evidence type="ECO:0000259" key="4">
    <source>
        <dbReference type="PROSITE" id="PS50949"/>
    </source>
</evidence>
<dbReference type="Pfam" id="PF07729">
    <property type="entry name" value="FCD"/>
    <property type="match status" value="1"/>
</dbReference>
<evidence type="ECO:0000313" key="5">
    <source>
        <dbReference type="EMBL" id="MFD2142006.1"/>
    </source>
</evidence>
<dbReference type="PROSITE" id="PS50949">
    <property type="entry name" value="HTH_GNTR"/>
    <property type="match status" value="1"/>
</dbReference>
<dbReference type="RefSeq" id="WP_213351588.1">
    <property type="nucleotide sequence ID" value="NZ_JAHBGB010000006.1"/>
</dbReference>
<gene>
    <name evidence="5" type="ORF">ACFSNC_16485</name>
</gene>
<dbReference type="Gene3D" id="1.10.10.10">
    <property type="entry name" value="Winged helix-like DNA-binding domain superfamily/Winged helix DNA-binding domain"/>
    <property type="match status" value="1"/>
</dbReference>
<keyword evidence="3" id="KW-0804">Transcription</keyword>
<proteinExistence type="predicted"/>
<dbReference type="SUPFAM" id="SSF46785">
    <property type="entry name" value="Winged helix' DNA-binding domain"/>
    <property type="match status" value="1"/>
</dbReference>
<name>A0ABW4Z047_9HYPH</name>
<dbReference type="CDD" id="cd07377">
    <property type="entry name" value="WHTH_GntR"/>
    <property type="match status" value="1"/>
</dbReference>
<comment type="caution">
    <text evidence="5">The sequence shown here is derived from an EMBL/GenBank/DDBJ whole genome shotgun (WGS) entry which is preliminary data.</text>
</comment>
<sequence length="236" mass="25306">MSDNTADFLALTRAPVGVRELVADTLRQAIIRGDLLPGERLMEADLAKRMGVSRPSLREALSQLAAEKLITIVPNRGPSVASINWKEAQEIYQVRSLMEGEVAHLFALKATRPQLDSMHAALARFKQAMDPCDTLGLVSSTAEFYAVMFEGCGNGIITELLAGLNARIGILRARSMSRPGRAVHSLAEMGAILACLEKGDAKGARAAVEAHVEAAAAAARESFNQLKKQEAASKAR</sequence>
<dbReference type="SUPFAM" id="SSF48008">
    <property type="entry name" value="GntR ligand-binding domain-like"/>
    <property type="match status" value="1"/>
</dbReference>
<evidence type="ECO:0000256" key="1">
    <source>
        <dbReference type="ARBA" id="ARBA00023015"/>
    </source>
</evidence>
<dbReference type="SMART" id="SM00345">
    <property type="entry name" value="HTH_GNTR"/>
    <property type="match status" value="1"/>
</dbReference>
<evidence type="ECO:0000313" key="6">
    <source>
        <dbReference type="Proteomes" id="UP001597299"/>
    </source>
</evidence>
<dbReference type="EMBL" id="JBHUHD010000001">
    <property type="protein sequence ID" value="MFD2142006.1"/>
    <property type="molecule type" value="Genomic_DNA"/>
</dbReference>
<dbReference type="InterPro" id="IPR000524">
    <property type="entry name" value="Tscrpt_reg_HTH_GntR"/>
</dbReference>
<dbReference type="Gene3D" id="1.20.120.530">
    <property type="entry name" value="GntR ligand-binding domain-like"/>
    <property type="match status" value="1"/>
</dbReference>
<keyword evidence="6" id="KW-1185">Reference proteome</keyword>
<dbReference type="PANTHER" id="PTHR43537:SF24">
    <property type="entry name" value="GLUCONATE OPERON TRANSCRIPTIONAL REPRESSOR"/>
    <property type="match status" value="1"/>
</dbReference>
<dbReference type="Pfam" id="PF00392">
    <property type="entry name" value="GntR"/>
    <property type="match status" value="1"/>
</dbReference>